<reference evidence="1" key="1">
    <citation type="submission" date="2020-02" db="EMBL/GenBank/DDBJ databases">
        <authorList>
            <person name="Meier V. D."/>
        </authorList>
    </citation>
    <scope>NUCLEOTIDE SEQUENCE</scope>
    <source>
        <strain evidence="1">AVDCRST_MAG25</strain>
    </source>
</reference>
<name>A0A6J4S9Q4_9ACTN</name>
<organism evidence="1">
    <name type="scientific">uncultured Rubrobacteraceae bacterium</name>
    <dbReference type="NCBI Taxonomy" id="349277"/>
    <lineage>
        <taxon>Bacteria</taxon>
        <taxon>Bacillati</taxon>
        <taxon>Actinomycetota</taxon>
        <taxon>Rubrobacteria</taxon>
        <taxon>Rubrobacterales</taxon>
        <taxon>Rubrobacteraceae</taxon>
        <taxon>environmental samples</taxon>
    </lineage>
</organism>
<proteinExistence type="predicted"/>
<protein>
    <submittedName>
        <fullName evidence="1">Uncharacterized protein</fullName>
    </submittedName>
</protein>
<evidence type="ECO:0000313" key="1">
    <source>
        <dbReference type="EMBL" id="CAA9492604.1"/>
    </source>
</evidence>
<dbReference type="AlphaFoldDB" id="A0A6J4S9Q4"/>
<gene>
    <name evidence="1" type="ORF">AVDCRST_MAG25-3442</name>
</gene>
<accession>A0A6J4S9Q4</accession>
<sequence>MRYAQWDMTGWHRDYAPCVWRRQATDEQKRVGREIWVRRGKITATLLCEAHKRQLQAATGDIEEGPSLSLRGTSLPPQVPLRGSHKFPKNREWAITRSPWAYVHCEDTLRQKGT</sequence>
<dbReference type="EMBL" id="CADCVI010000236">
    <property type="protein sequence ID" value="CAA9492604.1"/>
    <property type="molecule type" value="Genomic_DNA"/>
</dbReference>